<evidence type="ECO:0000313" key="4">
    <source>
        <dbReference type="EMBL" id="CDW85691.1"/>
    </source>
</evidence>
<comment type="subcellular location">
    <subcellularLocation>
        <location evidence="1">Nucleus</location>
    </subcellularLocation>
</comment>
<dbReference type="AlphaFoldDB" id="A0A078AUJ6"/>
<gene>
    <name evidence="4" type="primary">Contig7853.g8374</name>
    <name evidence="4" type="ORF">STYLEM_14777</name>
</gene>
<keyword evidence="5" id="KW-1185">Reference proteome</keyword>
<protein>
    <submittedName>
        <fullName evidence="4">Dna polymerase v-like</fullName>
    </submittedName>
</protein>
<evidence type="ECO:0000256" key="3">
    <source>
        <dbReference type="SAM" id="MobiDB-lite"/>
    </source>
</evidence>
<reference evidence="4 5" key="1">
    <citation type="submission" date="2014-06" db="EMBL/GenBank/DDBJ databases">
        <authorList>
            <person name="Swart Estienne"/>
        </authorList>
    </citation>
    <scope>NUCLEOTIDE SEQUENCE [LARGE SCALE GENOMIC DNA]</scope>
    <source>
        <strain evidence="4 5">130c</strain>
    </source>
</reference>
<organism evidence="4 5">
    <name type="scientific">Stylonychia lemnae</name>
    <name type="common">Ciliate</name>
    <dbReference type="NCBI Taxonomy" id="5949"/>
    <lineage>
        <taxon>Eukaryota</taxon>
        <taxon>Sar</taxon>
        <taxon>Alveolata</taxon>
        <taxon>Ciliophora</taxon>
        <taxon>Intramacronucleata</taxon>
        <taxon>Spirotrichea</taxon>
        <taxon>Stichotrichia</taxon>
        <taxon>Sporadotrichida</taxon>
        <taxon>Oxytrichidae</taxon>
        <taxon>Stylonychinae</taxon>
        <taxon>Stylonychia</taxon>
    </lineage>
</organism>
<evidence type="ECO:0000256" key="1">
    <source>
        <dbReference type="ARBA" id="ARBA00004123"/>
    </source>
</evidence>
<dbReference type="InterPro" id="IPR007015">
    <property type="entry name" value="DNA_pol_V/MYBBP1A"/>
</dbReference>
<dbReference type="InParanoid" id="A0A078AUJ6"/>
<dbReference type="PANTHER" id="PTHR13213:SF2">
    <property type="entry name" value="MYB-BINDING PROTEIN 1A"/>
    <property type="match status" value="1"/>
</dbReference>
<evidence type="ECO:0000256" key="2">
    <source>
        <dbReference type="ARBA" id="ARBA00023242"/>
    </source>
</evidence>
<feature type="region of interest" description="Disordered" evidence="3">
    <location>
        <begin position="793"/>
        <end position="821"/>
    </location>
</feature>
<keyword evidence="2" id="KW-0539">Nucleus</keyword>
<feature type="region of interest" description="Disordered" evidence="3">
    <location>
        <begin position="484"/>
        <end position="516"/>
    </location>
</feature>
<proteinExistence type="predicted"/>
<evidence type="ECO:0000313" key="5">
    <source>
        <dbReference type="Proteomes" id="UP000039865"/>
    </source>
</evidence>
<accession>A0A078AUJ6</accession>
<dbReference type="Proteomes" id="UP000039865">
    <property type="component" value="Unassembled WGS sequence"/>
</dbReference>
<feature type="compositionally biased region" description="Acidic residues" evidence="3">
    <location>
        <begin position="500"/>
        <end position="511"/>
    </location>
</feature>
<sequence length="821" mass="94245">MEDKEFLDYFRQLGPPSNLDQIKIGAQKIVNTLVAIGTVSGRKGSTDATSKTAEIAEKSLKQKYSTGDLGEKVSADLNYALKRLVRGLNSDNHAVKQGFFLASVMVLNKFKHLIDFEKYLKYVFNETKSSGTMKSSENNNNSIGRMMCISACVEARIFISGSTVYQKSLKVIAGCLAELYSQNEFLQESVAAIIQKMLHLLLDQKQFLLQTIEILMEQLIVRKSDEKAKGGVDIKSTILTDSNKVSLFLRIKEAYLQGISNGMAAGEYADVFNYKILTEKKNLKTISQLIQKQTYLFPRLHTSLQLLLNEINLESKVSDKTKITQQVIISILEESNFNEDVYSQLRSVTKFKFLHIGLRFWQMIAQSIMKWDIKHQSREQLLDLLLSQPFMKVLVKNVQNQKNQLHDAAISVKDTLFQYIQNSNLSGEYALKLVKQLFGPNSLLRFSPKKNQELLKALTTKFEEKQVSDYFEFLNQLYNDTPVEDHYPGTLNNEQNKAEDQDDSDEEEEKPSDENMRKDLIKTFALNQLANYPQIFRTQLIAEHVTKLIEVLARATYFSQQGDKQSQDIQQLGQFKLFGLVQILHKIKIGTLDKGMKNEKDLWISEINSQVQKLSQQYKIKSDLLSYHAECQKFIKEQVSSKRLQLQKQIKKNDEASIKAKAQFKKLIAFEMLFQNLSLLVLIPGEKQVADETKQDIEEMKVVFQKLKITEDTQQNGNKRHKKDSKIDTQQSEALQVLIDFLISLLTKQQSFLREIANFAFKQFCTQITQASLMNMMEIITTPNIEANKMLFDQDDLEANDEEAENDDQIDDDDEEEDESD</sequence>
<dbReference type="GO" id="GO:0003677">
    <property type="term" value="F:DNA binding"/>
    <property type="evidence" value="ECO:0007669"/>
    <property type="project" value="InterPro"/>
</dbReference>
<dbReference type="Pfam" id="PF04931">
    <property type="entry name" value="DNA_pol_phi"/>
    <property type="match status" value="1"/>
</dbReference>
<dbReference type="OrthoDB" id="342531at2759"/>
<dbReference type="PANTHER" id="PTHR13213">
    <property type="entry name" value="MYB-BINDING PROTEIN 1A FAMILY MEMBER"/>
    <property type="match status" value="1"/>
</dbReference>
<dbReference type="GO" id="GO:0005730">
    <property type="term" value="C:nucleolus"/>
    <property type="evidence" value="ECO:0007669"/>
    <property type="project" value="InterPro"/>
</dbReference>
<dbReference type="OMA" id="LWISEIN"/>
<dbReference type="GO" id="GO:0006355">
    <property type="term" value="P:regulation of DNA-templated transcription"/>
    <property type="evidence" value="ECO:0007669"/>
    <property type="project" value="InterPro"/>
</dbReference>
<dbReference type="EMBL" id="CCKQ01013965">
    <property type="protein sequence ID" value="CDW85691.1"/>
    <property type="molecule type" value="Genomic_DNA"/>
</dbReference>
<name>A0A078AUJ6_STYLE</name>